<feature type="compositionally biased region" description="Polar residues" evidence="2">
    <location>
        <begin position="436"/>
        <end position="452"/>
    </location>
</feature>
<protein>
    <submittedName>
        <fullName evidence="3">Uncharacterized protein</fullName>
    </submittedName>
</protein>
<evidence type="ECO:0000256" key="1">
    <source>
        <dbReference type="SAM" id="Coils"/>
    </source>
</evidence>
<sequence length="709" mass="75427">MARETRASNKDTAPTASVLPASSATPIKRKRRGSPSPDPTLSSTPPTAPSLKVVLPSASSLANASAGTSASPDKDASEGGVKRQKISLKLKNVNGTGTTPGGPVGEGAVGTTPAETEGVVDEVSKEVETFAGALDADVRAALATVILQMAINLPHPLNGILTLWLPPNFTQKEENTLGYVLRQPSLTWEKLVDILHVFAENLLVPCSYPNPMPSLAQFHQPIPPLPAHYRPHVIYNFCLGLYNLMRRIEPGQQPRLDSRTAERWALMQKVPNSLSSNTSAGEWFSSVVDPRVVENTLGAVKKEGAGEETLLEHLAARGDKLGLATPVSVQVLGMGTERIKVKLSDTIIQRASLKASKWKELRAAKKGGFGSISRGVQNASIGDTTWTPTFAPTFDSSRATGGGSFYTHLDTMRERLTYSDWKAQALESAWTNGTTGWHGSLPSESNGESSTAAVKDAKQRDVDAILEENKALIDELQTWQEVRLRKGEDKVEASSREQAIADALLDSLTDLTSAAKPSDLIPSHREPGFAHDLSKRFIPVPAPSIRGTLDPRRPQAIRDNVTVKPRPVTQPLAGMGQTVQGAMPGTPLSVPPTGHSAYGPSVPPHGTPTRGHNYAPSQTPVYGLAGQANYRPPPTPGYGGYNAPNQGGSPAYGRTGPVVPSGPPQQVQYVRPGPGPSALRQSFGPGNGSPYGRNPAAGLMSQVVPQYRM</sequence>
<feature type="region of interest" description="Disordered" evidence="2">
    <location>
        <begin position="436"/>
        <end position="455"/>
    </location>
</feature>
<dbReference type="AlphaFoldDB" id="A0AAD9L650"/>
<accession>A0AAD9L650</accession>
<proteinExistence type="predicted"/>
<dbReference type="Proteomes" id="UP001182556">
    <property type="component" value="Unassembled WGS sequence"/>
</dbReference>
<feature type="compositionally biased region" description="Gly residues" evidence="2">
    <location>
        <begin position="98"/>
        <end position="108"/>
    </location>
</feature>
<dbReference type="EMBL" id="JAODAN010000004">
    <property type="protein sequence ID" value="KAK1925070.1"/>
    <property type="molecule type" value="Genomic_DNA"/>
</dbReference>
<evidence type="ECO:0000313" key="3">
    <source>
        <dbReference type="EMBL" id="KAK1925070.1"/>
    </source>
</evidence>
<keyword evidence="1" id="KW-0175">Coiled coil</keyword>
<feature type="region of interest" description="Disordered" evidence="2">
    <location>
        <begin position="1"/>
        <end position="112"/>
    </location>
</feature>
<feature type="region of interest" description="Disordered" evidence="2">
    <location>
        <begin position="673"/>
        <end position="697"/>
    </location>
</feature>
<feature type="compositionally biased region" description="Low complexity" evidence="2">
    <location>
        <begin position="57"/>
        <end position="71"/>
    </location>
</feature>
<feature type="compositionally biased region" description="Polar residues" evidence="2">
    <location>
        <begin position="10"/>
        <end position="25"/>
    </location>
</feature>
<name>A0AAD9L650_PAPLA</name>
<organism evidence="3 4">
    <name type="scientific">Papiliotrema laurentii</name>
    <name type="common">Cryptococcus laurentii</name>
    <dbReference type="NCBI Taxonomy" id="5418"/>
    <lineage>
        <taxon>Eukaryota</taxon>
        <taxon>Fungi</taxon>
        <taxon>Dikarya</taxon>
        <taxon>Basidiomycota</taxon>
        <taxon>Agaricomycotina</taxon>
        <taxon>Tremellomycetes</taxon>
        <taxon>Tremellales</taxon>
        <taxon>Rhynchogastremaceae</taxon>
        <taxon>Papiliotrema</taxon>
    </lineage>
</organism>
<keyword evidence="4" id="KW-1185">Reference proteome</keyword>
<feature type="coiled-coil region" evidence="1">
    <location>
        <begin position="455"/>
        <end position="482"/>
    </location>
</feature>
<evidence type="ECO:0000313" key="4">
    <source>
        <dbReference type="Proteomes" id="UP001182556"/>
    </source>
</evidence>
<feature type="compositionally biased region" description="Basic and acidic residues" evidence="2">
    <location>
        <begin position="72"/>
        <end position="81"/>
    </location>
</feature>
<gene>
    <name evidence="3" type="ORF">DB88DRAFT_487804</name>
</gene>
<reference evidence="3" key="1">
    <citation type="submission" date="2023-02" db="EMBL/GenBank/DDBJ databases">
        <title>Identification and recombinant expression of a fungal hydrolase from Papiliotrema laurentii that hydrolyzes apple cutin and clears colloidal polyester polyurethane.</title>
        <authorList>
            <consortium name="DOE Joint Genome Institute"/>
            <person name="Roman V.A."/>
            <person name="Bojanowski C."/>
            <person name="Crable B.R."/>
            <person name="Wagner D.N."/>
            <person name="Hung C.S."/>
            <person name="Nadeau L.J."/>
            <person name="Schratz L."/>
            <person name="Haridas S."/>
            <person name="Pangilinan J."/>
            <person name="Lipzen A."/>
            <person name="Na H."/>
            <person name="Yan M."/>
            <person name="Ng V."/>
            <person name="Grigoriev I.V."/>
            <person name="Spatafora J.W."/>
            <person name="Barlow D."/>
            <person name="Biffinger J."/>
            <person name="Kelley-Loughnane N."/>
            <person name="Varaljay V.A."/>
            <person name="Crookes-Goodson W.J."/>
        </authorList>
    </citation>
    <scope>NUCLEOTIDE SEQUENCE</scope>
    <source>
        <strain evidence="3">5307AH</strain>
    </source>
</reference>
<evidence type="ECO:0000256" key="2">
    <source>
        <dbReference type="SAM" id="MobiDB-lite"/>
    </source>
</evidence>
<comment type="caution">
    <text evidence="3">The sequence shown here is derived from an EMBL/GenBank/DDBJ whole genome shotgun (WGS) entry which is preliminary data.</text>
</comment>